<dbReference type="RefSeq" id="WP_243796108.1">
    <property type="nucleotide sequence ID" value="NZ_CP094669.1"/>
</dbReference>
<dbReference type="Proteomes" id="UP000831113">
    <property type="component" value="Chromosome"/>
</dbReference>
<reference evidence="3 4" key="1">
    <citation type="submission" date="2022-03" db="EMBL/GenBank/DDBJ databases">
        <title>Hymenobactersp. isolated from the air.</title>
        <authorList>
            <person name="Won M."/>
            <person name="Kwon S.-W."/>
        </authorList>
    </citation>
    <scope>NUCLEOTIDE SEQUENCE [LARGE SCALE GENOMIC DNA]</scope>
    <source>
        <strain evidence="3 4">KACC 21982</strain>
    </source>
</reference>
<dbReference type="Gene3D" id="2.60.120.200">
    <property type="match status" value="1"/>
</dbReference>
<protein>
    <submittedName>
        <fullName evidence="3">Glycoside hydrolase family 16 protein</fullName>
    </submittedName>
</protein>
<dbReference type="Pfam" id="PF00722">
    <property type="entry name" value="Glyco_hydro_16"/>
    <property type="match status" value="1"/>
</dbReference>
<dbReference type="PROSITE" id="PS51762">
    <property type="entry name" value="GH16_2"/>
    <property type="match status" value="1"/>
</dbReference>
<dbReference type="InterPro" id="IPR013320">
    <property type="entry name" value="ConA-like_dom_sf"/>
</dbReference>
<dbReference type="InterPro" id="IPR050546">
    <property type="entry name" value="Glycosyl_Hydrlase_16"/>
</dbReference>
<keyword evidence="4" id="KW-1185">Reference proteome</keyword>
<proteinExistence type="inferred from homology"/>
<dbReference type="GO" id="GO:0016787">
    <property type="term" value="F:hydrolase activity"/>
    <property type="evidence" value="ECO:0007669"/>
    <property type="project" value="UniProtKB-KW"/>
</dbReference>
<organism evidence="3 4">
    <name type="scientific">Hymenobacter tibetensis</name>
    <dbReference type="NCBI Taxonomy" id="497967"/>
    <lineage>
        <taxon>Bacteria</taxon>
        <taxon>Pseudomonadati</taxon>
        <taxon>Bacteroidota</taxon>
        <taxon>Cytophagia</taxon>
        <taxon>Cytophagales</taxon>
        <taxon>Hymenobacteraceae</taxon>
        <taxon>Hymenobacter</taxon>
    </lineage>
</organism>
<dbReference type="InterPro" id="IPR000757">
    <property type="entry name" value="Beta-glucanase-like"/>
</dbReference>
<comment type="similarity">
    <text evidence="1">Belongs to the glycosyl hydrolase 16 family.</text>
</comment>
<keyword evidence="3" id="KW-0378">Hydrolase</keyword>
<accession>A0ABY4CTE6</accession>
<gene>
    <name evidence="3" type="ORF">MTX78_15505</name>
</gene>
<evidence type="ECO:0000313" key="3">
    <source>
        <dbReference type="EMBL" id="UOG73525.1"/>
    </source>
</evidence>
<dbReference type="EMBL" id="CP094669">
    <property type="protein sequence ID" value="UOG73525.1"/>
    <property type="molecule type" value="Genomic_DNA"/>
</dbReference>
<name>A0ABY4CTE6_9BACT</name>
<dbReference type="SUPFAM" id="SSF49899">
    <property type="entry name" value="Concanavalin A-like lectins/glucanases"/>
    <property type="match status" value="1"/>
</dbReference>
<evidence type="ECO:0000313" key="4">
    <source>
        <dbReference type="Proteomes" id="UP000831113"/>
    </source>
</evidence>
<dbReference type="PANTHER" id="PTHR10963:SF55">
    <property type="entry name" value="GLYCOSIDE HYDROLASE FAMILY 16 PROTEIN"/>
    <property type="match status" value="1"/>
</dbReference>
<dbReference type="CDD" id="cd08023">
    <property type="entry name" value="GH16_laminarinase_like"/>
    <property type="match status" value="1"/>
</dbReference>
<evidence type="ECO:0000256" key="1">
    <source>
        <dbReference type="ARBA" id="ARBA00006865"/>
    </source>
</evidence>
<evidence type="ECO:0000259" key="2">
    <source>
        <dbReference type="PROSITE" id="PS51762"/>
    </source>
</evidence>
<sequence>MLTTIKRIPMTYPTMWVRQNLTLGAGLLLALSVSSCTETKTKNIPAPTPVTPVVNEEARDYGQYTNLVWSDDFNSNTLDQTKWTYELGGGGWGNNELQSYTNTPENVFLDGSHLVIRARQQAGSNVYTSGRLITKGKQSFQFGRIDVRAKVPKGKGVWPAIWMLGADIDQNNWPVCGEIDIMELRGSKPREMLSTMHFGNSTATHQYKGTTKQLTADLSDEFHVFTVVRSRNLMRFFLDGQEYYRFTNADVGSFSYPFNNPFFVILNVAVGGNFDGNPDGSAVFPQQMEVDYVRYFQYQ</sequence>
<dbReference type="PANTHER" id="PTHR10963">
    <property type="entry name" value="GLYCOSYL HYDROLASE-RELATED"/>
    <property type="match status" value="1"/>
</dbReference>
<feature type="domain" description="GH16" evidence="2">
    <location>
        <begin position="39"/>
        <end position="299"/>
    </location>
</feature>